<comment type="caution">
    <text evidence="1">The sequence shown here is derived from an EMBL/GenBank/DDBJ whole genome shotgun (WGS) entry which is preliminary data.</text>
</comment>
<name>A0A942DWX6_9HYPH</name>
<gene>
    <name evidence="1" type="ORF">KEU06_09205</name>
</gene>
<accession>A0A942DWX6</accession>
<dbReference type="AlphaFoldDB" id="A0A942DWX6"/>
<protein>
    <submittedName>
        <fullName evidence="1">Uncharacterized protein</fullName>
    </submittedName>
</protein>
<evidence type="ECO:0000313" key="1">
    <source>
        <dbReference type="EMBL" id="MBS3648781.1"/>
    </source>
</evidence>
<sequence length="62" mass="7410">MIDPGEHELVTIEQPYDKVEEGLLRRIEDLRQEYMQRIQPLVDEFVARRATKVPKYILVRKG</sequence>
<dbReference type="RefSeq" id="WP_188254344.1">
    <property type="nucleotide sequence ID" value="NZ_JABVCF010000004.1"/>
</dbReference>
<proteinExistence type="predicted"/>
<reference evidence="1" key="1">
    <citation type="submission" date="2021-04" db="EMBL/GenBank/DDBJ databases">
        <title>Pseudaminobacter soli sp. nov., isolated from paddy soil contaminated by heavy metals.</title>
        <authorList>
            <person name="Zhang K."/>
        </authorList>
    </citation>
    <scope>NUCLEOTIDE SEQUENCE</scope>
    <source>
        <strain evidence="1">19-2017</strain>
    </source>
</reference>
<evidence type="ECO:0000313" key="2">
    <source>
        <dbReference type="Proteomes" id="UP000680348"/>
    </source>
</evidence>
<dbReference type="EMBL" id="JAGWCR010000004">
    <property type="protein sequence ID" value="MBS3648781.1"/>
    <property type="molecule type" value="Genomic_DNA"/>
</dbReference>
<organism evidence="1 2">
    <name type="scientific">Pseudaminobacter soli</name>
    <name type="common">ex Zhang et al. 2022</name>
    <dbReference type="NCBI Taxonomy" id="2831468"/>
    <lineage>
        <taxon>Bacteria</taxon>
        <taxon>Pseudomonadati</taxon>
        <taxon>Pseudomonadota</taxon>
        <taxon>Alphaproteobacteria</taxon>
        <taxon>Hyphomicrobiales</taxon>
        <taxon>Phyllobacteriaceae</taxon>
        <taxon>Pseudaminobacter</taxon>
    </lineage>
</organism>
<dbReference type="Proteomes" id="UP000680348">
    <property type="component" value="Unassembled WGS sequence"/>
</dbReference>
<keyword evidence="2" id="KW-1185">Reference proteome</keyword>